<organism evidence="1 2">
    <name type="scientific">Venatoribacter cucullus</name>
    <dbReference type="NCBI Taxonomy" id="2661630"/>
    <lineage>
        <taxon>Bacteria</taxon>
        <taxon>Pseudomonadati</taxon>
        <taxon>Pseudomonadota</taxon>
        <taxon>Gammaproteobacteria</taxon>
        <taxon>Oceanospirillales</taxon>
        <taxon>Oceanospirillaceae</taxon>
        <taxon>Venatoribacter</taxon>
    </lineage>
</organism>
<dbReference type="EMBL" id="CP046056">
    <property type="protein sequence ID" value="QQD23861.1"/>
    <property type="molecule type" value="Genomic_DNA"/>
</dbReference>
<dbReference type="KEGG" id="vcw:GJQ55_04915"/>
<dbReference type="AlphaFoldDB" id="A0A9E8FLA0"/>
<keyword evidence="2" id="KW-1185">Reference proteome</keyword>
<evidence type="ECO:0000313" key="2">
    <source>
        <dbReference type="Proteomes" id="UP000596074"/>
    </source>
</evidence>
<dbReference type="RefSeq" id="WP_228346403.1">
    <property type="nucleotide sequence ID" value="NZ_CP045550.1"/>
</dbReference>
<accession>A0A9E8FLA0</accession>
<evidence type="ECO:0000313" key="1">
    <source>
        <dbReference type="EMBL" id="QQD23861.1"/>
    </source>
</evidence>
<dbReference type="Proteomes" id="UP000596074">
    <property type="component" value="Chromosome"/>
</dbReference>
<proteinExistence type="predicted"/>
<name>A0A9E8FLA0_9GAMM</name>
<sequence length="109" mass="12893">MTSITISQASELIWDLLQTLEDTYWEANTCDGKDQVFNLIRLLTNEYMELLKISVQDHHYEYEVITVSPHELLHTLEDFQLACHGLTRRQRTAEQLSSLLKRFNHHLHL</sequence>
<protein>
    <submittedName>
        <fullName evidence="1">Uncharacterized protein</fullName>
    </submittedName>
</protein>
<gene>
    <name evidence="1" type="ORF">GJQ55_04915</name>
</gene>
<reference evidence="1 2" key="1">
    <citation type="submission" date="2019-11" db="EMBL/GenBank/DDBJ databases">
        <title>Venatorbacter sp. nov. a predator of Campylobacter and other Gram-negative bacteria.</title>
        <authorList>
            <person name="Saeedi A."/>
            <person name="Cummings N.J."/>
            <person name="Connerton I.F."/>
            <person name="Connerton P.L."/>
        </authorList>
    </citation>
    <scope>NUCLEOTIDE SEQUENCE [LARGE SCALE GENOMIC DNA]</scope>
    <source>
        <strain evidence="1">XL5</strain>
    </source>
</reference>